<accession>A0ABY6BG13</accession>
<proteinExistence type="predicted"/>
<dbReference type="InterPro" id="IPR000408">
    <property type="entry name" value="Reg_chr_condens"/>
</dbReference>
<dbReference type="Gene3D" id="2.130.10.30">
    <property type="entry name" value="Regulator of chromosome condensation 1/beta-lactamase-inhibitor protein II"/>
    <property type="match status" value="4"/>
</dbReference>
<feature type="domain" description="RCC1-like" evidence="2">
    <location>
        <begin position="390"/>
        <end position="722"/>
    </location>
</feature>
<dbReference type="InterPro" id="IPR058923">
    <property type="entry name" value="RCC1-like_dom"/>
</dbReference>
<dbReference type="PRINTS" id="PR00633">
    <property type="entry name" value="RCCNDNSATION"/>
</dbReference>
<evidence type="ECO:0000259" key="2">
    <source>
        <dbReference type="Pfam" id="PF25390"/>
    </source>
</evidence>
<evidence type="ECO:0000313" key="3">
    <source>
        <dbReference type="EMBL" id="UXI68015.1"/>
    </source>
</evidence>
<reference evidence="3" key="1">
    <citation type="submission" date="2022-09" db="EMBL/GenBank/DDBJ databases">
        <title>Tahibacter sp. nov., isolated from a fresh water.</title>
        <authorList>
            <person name="Baek J.H."/>
            <person name="Lee J.K."/>
            <person name="Kim J.M."/>
            <person name="Jeon C.O."/>
        </authorList>
    </citation>
    <scope>NUCLEOTIDE SEQUENCE</scope>
    <source>
        <strain evidence="3">W38</strain>
    </source>
</reference>
<evidence type="ECO:0000313" key="4">
    <source>
        <dbReference type="Proteomes" id="UP001064632"/>
    </source>
</evidence>
<dbReference type="Proteomes" id="UP001064632">
    <property type="component" value="Chromosome"/>
</dbReference>
<dbReference type="RefSeq" id="WP_261694982.1">
    <property type="nucleotide sequence ID" value="NZ_CP104694.1"/>
</dbReference>
<dbReference type="SUPFAM" id="SSF50985">
    <property type="entry name" value="RCC1/BLIP-II"/>
    <property type="match status" value="2"/>
</dbReference>
<gene>
    <name evidence="3" type="ORF">N4264_25360</name>
</gene>
<dbReference type="InterPro" id="IPR009091">
    <property type="entry name" value="RCC1/BLIP-II"/>
</dbReference>
<keyword evidence="1" id="KW-0677">Repeat</keyword>
<protein>
    <recommendedName>
        <fullName evidence="2">RCC1-like domain-containing protein</fullName>
    </recommendedName>
</protein>
<organism evidence="3 4">
    <name type="scientific">Tahibacter amnicola</name>
    <dbReference type="NCBI Taxonomy" id="2976241"/>
    <lineage>
        <taxon>Bacteria</taxon>
        <taxon>Pseudomonadati</taxon>
        <taxon>Pseudomonadota</taxon>
        <taxon>Gammaproteobacteria</taxon>
        <taxon>Lysobacterales</taxon>
        <taxon>Rhodanobacteraceae</taxon>
        <taxon>Tahibacter</taxon>
    </lineage>
</organism>
<keyword evidence="4" id="KW-1185">Reference proteome</keyword>
<sequence length="734" mass="74337">MALAAGPAGAQGHFIPLVDVTDVQAGFLHSCGVATGRGTLCWGYNHHGQLGQPGELDTADARPVQALPGIAKSLAPGKFHTCAVINGGAWCWGLNQFGQLGNGSFVNSRVPVPVTGLSSGVSAIVTGDYHSCAIIRGGVKCWGSNFFGSLGNASTDDSSVPVSVRDLSQDVDRISAGELHTCALVLGAVKCWGNNYSGQLGLGYEGGYATTPRLVNALAPGVRAIGLGSIHSCAVRADGTAACWGYNARGQLGDGTTDQRTEPVTVAGLSGADHIVGGQDHSCALADGNVHCWGDNRYYQLGLDDEDDSLVPSPVAGLSGVGGLSGRGYHNCVLMPDRTSRCWGLNAYGELGDGSAQYQTEPVVVEGLPAPLGAVAGGIVHTCAAVPSGVHCWGSNGKGQMGLGEPSLYSTVPLPVVEITQMAVSVGAGYQHTCAAVNGAALCWGDNSHGQLGDGTDDLRPAPQVVSGLSSQVSQVAAGGRQSCAIRNGSALCWGMNTSGELGNGLSVNSALPVQVKGLTSGVTAVSMGANHACAIHNGAAKCWGVALDGQIGNGTNGMPYGTPTPVTGLSSGVTAISAGATHTCAIHNGAARCWGYDGYGQLGNGVLNDAQLTPAAVVGLESGVTAIAAGEDISCAIANGSVYCWGANYFGDLGAGLAPRTMRLLPTLVIGMSGIAGTQLNIGGNHVCASVIDGSLRCWGDNYFGQLGARRRLLSATPVTVVVNDLLWRNSFE</sequence>
<evidence type="ECO:0000256" key="1">
    <source>
        <dbReference type="ARBA" id="ARBA00022737"/>
    </source>
</evidence>
<dbReference type="EMBL" id="CP104694">
    <property type="protein sequence ID" value="UXI68015.1"/>
    <property type="molecule type" value="Genomic_DNA"/>
</dbReference>
<dbReference type="PANTHER" id="PTHR22872">
    <property type="entry name" value="BTK-BINDING PROTEIN-RELATED"/>
    <property type="match status" value="1"/>
</dbReference>
<name>A0ABY6BG13_9GAMM</name>
<dbReference type="InterPro" id="IPR051625">
    <property type="entry name" value="Signaling_Regulatory_Domain"/>
</dbReference>
<feature type="domain" description="RCC1-like" evidence="2">
    <location>
        <begin position="122"/>
        <end position="383"/>
    </location>
</feature>
<dbReference type="PROSITE" id="PS50012">
    <property type="entry name" value="RCC1_3"/>
    <property type="match status" value="13"/>
</dbReference>
<dbReference type="Pfam" id="PF25390">
    <property type="entry name" value="WD40_RLD"/>
    <property type="match status" value="2"/>
</dbReference>